<keyword evidence="3" id="KW-1185">Reference proteome</keyword>
<protein>
    <recommendedName>
        <fullName evidence="4">Transposase DDE domain-containing protein</fullName>
    </recommendedName>
</protein>
<evidence type="ECO:0000313" key="2">
    <source>
        <dbReference type="EMBL" id="GGU50974.1"/>
    </source>
</evidence>
<organism evidence="2 3">
    <name type="scientific">Lentzea flava</name>
    <dbReference type="NCBI Taxonomy" id="103732"/>
    <lineage>
        <taxon>Bacteria</taxon>
        <taxon>Bacillati</taxon>
        <taxon>Actinomycetota</taxon>
        <taxon>Actinomycetes</taxon>
        <taxon>Pseudonocardiales</taxon>
        <taxon>Pseudonocardiaceae</taxon>
        <taxon>Lentzea</taxon>
    </lineage>
</organism>
<reference evidence="3" key="1">
    <citation type="journal article" date="2019" name="Int. J. Syst. Evol. Microbiol.">
        <title>The Global Catalogue of Microorganisms (GCM) 10K type strain sequencing project: providing services to taxonomists for standard genome sequencing and annotation.</title>
        <authorList>
            <consortium name="The Broad Institute Genomics Platform"/>
            <consortium name="The Broad Institute Genome Sequencing Center for Infectious Disease"/>
            <person name="Wu L."/>
            <person name="Ma J."/>
        </authorList>
    </citation>
    <scope>NUCLEOTIDE SEQUENCE [LARGE SCALE GENOMIC DNA]</scope>
    <source>
        <strain evidence="3">JCM 3296</strain>
    </source>
</reference>
<evidence type="ECO:0000256" key="1">
    <source>
        <dbReference type="SAM" id="MobiDB-lite"/>
    </source>
</evidence>
<name>A0ABQ2UUS6_9PSEU</name>
<proteinExistence type="predicted"/>
<sequence length="142" mass="15698">MAVLGITSLTPDRAGPTELAYHTRNHWRIENRLHWIRDTAHTEDASRIRTGHAPRTMASLRNLAIDAHRLAATPASPPDSPTPAETSPGHSPCSESTPDQYQHDFAGTLGTTPARAGRTLPDQRFCMAHCQFGLRLLRRCAR</sequence>
<evidence type="ECO:0000313" key="3">
    <source>
        <dbReference type="Proteomes" id="UP000649573"/>
    </source>
</evidence>
<accession>A0ABQ2UUS6</accession>
<dbReference type="EMBL" id="BMRE01000023">
    <property type="protein sequence ID" value="GGU50974.1"/>
    <property type="molecule type" value="Genomic_DNA"/>
</dbReference>
<dbReference type="Proteomes" id="UP000649573">
    <property type="component" value="Unassembled WGS sequence"/>
</dbReference>
<evidence type="ECO:0008006" key="4">
    <source>
        <dbReference type="Google" id="ProtNLM"/>
    </source>
</evidence>
<comment type="caution">
    <text evidence="2">The sequence shown here is derived from an EMBL/GenBank/DDBJ whole genome shotgun (WGS) entry which is preliminary data.</text>
</comment>
<feature type="region of interest" description="Disordered" evidence="1">
    <location>
        <begin position="70"/>
        <end position="116"/>
    </location>
</feature>
<gene>
    <name evidence="2" type="ORF">GCM10010178_49700</name>
</gene>